<evidence type="ECO:0000313" key="5">
    <source>
        <dbReference type="Proteomes" id="UP001300502"/>
    </source>
</evidence>
<accession>A0AAV9I524</accession>
<dbReference type="SUPFAM" id="SSF103256">
    <property type="entry name" value="Hypothetical protein TM0160"/>
    <property type="match status" value="1"/>
</dbReference>
<organism evidence="4 5">
    <name type="scientific">Galdieria yellowstonensis</name>
    <dbReference type="NCBI Taxonomy" id="3028027"/>
    <lineage>
        <taxon>Eukaryota</taxon>
        <taxon>Rhodophyta</taxon>
        <taxon>Bangiophyceae</taxon>
        <taxon>Galdieriales</taxon>
        <taxon>Galdieriaceae</taxon>
        <taxon>Galdieria</taxon>
    </lineage>
</organism>
<evidence type="ECO:0000256" key="2">
    <source>
        <dbReference type="ARBA" id="ARBA00025428"/>
    </source>
</evidence>
<keyword evidence="5" id="KW-1185">Reference proteome</keyword>
<evidence type="ECO:0000256" key="1">
    <source>
        <dbReference type="ARBA" id="ARBA00009095"/>
    </source>
</evidence>
<dbReference type="EMBL" id="JANCYU010000010">
    <property type="protein sequence ID" value="KAK4523012.1"/>
    <property type="molecule type" value="Genomic_DNA"/>
</dbReference>
<dbReference type="Proteomes" id="UP001300502">
    <property type="component" value="Unassembled WGS sequence"/>
</dbReference>
<dbReference type="InterPro" id="IPR003729">
    <property type="entry name" value="Bi_nuclease_dom"/>
</dbReference>
<proteinExistence type="inferred from homology"/>
<dbReference type="PANTHER" id="PTHR15160:SF1">
    <property type="entry name" value="VON HIPPEL-LINDAU DISEASE TUMOR SUPPRESSOR"/>
    <property type="match status" value="1"/>
</dbReference>
<name>A0AAV9I524_9RHOD</name>
<dbReference type="AlphaFoldDB" id="A0AAV9I524"/>
<dbReference type="Pfam" id="PF02577">
    <property type="entry name" value="BFN_dom"/>
    <property type="match status" value="1"/>
</dbReference>
<protein>
    <recommendedName>
        <fullName evidence="3">BFN domain-containing protein</fullName>
    </recommendedName>
</protein>
<evidence type="ECO:0000313" key="4">
    <source>
        <dbReference type="EMBL" id="KAK4523012.1"/>
    </source>
</evidence>
<dbReference type="PANTHER" id="PTHR15160">
    <property type="entry name" value="VON HIPPEL-LINDAU PROTEIN"/>
    <property type="match status" value="1"/>
</dbReference>
<dbReference type="InterPro" id="IPR036104">
    <property type="entry name" value="BFN_sf"/>
</dbReference>
<gene>
    <name evidence="4" type="ORF">GAYE_PCTG33G0902</name>
</gene>
<dbReference type="GO" id="GO:0004518">
    <property type="term" value="F:nuclease activity"/>
    <property type="evidence" value="ECO:0007669"/>
    <property type="project" value="InterPro"/>
</dbReference>
<sequence>MSAFIGCIGWPTRRTLYRHGERLPSCCNRFSYAGRSQVLKIQCQKENRPPNVAGGWKVEEDPDYSLARICAVGTCDSGYAVLLHPASNPFRFLAVFVGEFEAHAIAEASSSSYISRPLTHDFISVTLKLIGSSISKVAITHLTQRAFCARIWVWTSGGYEISLDSRPSDALALALRFRAPLFLNERLVDSVGISLEQIKRELSEGVLRNFSPRKTNFSSWKNAESFSSASLQGVQPSAEAQKLRSLEDLAGRITNQGLLDSVREKLKTVDPVQQFREEFSRAITEERYEEASRIRDRIYQWLLSNKSK</sequence>
<dbReference type="PROSITE" id="PS51658">
    <property type="entry name" value="BFN"/>
    <property type="match status" value="1"/>
</dbReference>
<comment type="caution">
    <text evidence="4">The sequence shown here is derived from an EMBL/GenBank/DDBJ whole genome shotgun (WGS) entry which is preliminary data.</text>
</comment>
<dbReference type="Gene3D" id="3.10.690.10">
    <property type="entry name" value="Bifunctional nuclease domain"/>
    <property type="match status" value="1"/>
</dbReference>
<comment type="function">
    <text evidence="2">Bifunctional nuclease with both RNase and DNase activities. Involved in basal defense response. Participates in abscisic acid-derived callose deposition following infection by a necrotrophic pathogen.</text>
</comment>
<evidence type="ECO:0000259" key="3">
    <source>
        <dbReference type="PROSITE" id="PS51658"/>
    </source>
</evidence>
<feature type="domain" description="BFN" evidence="3">
    <location>
        <begin position="61"/>
        <end position="195"/>
    </location>
</feature>
<comment type="similarity">
    <text evidence="1">Belongs to the bifunctional nuclease family.</text>
</comment>
<reference evidence="4 5" key="1">
    <citation type="submission" date="2022-07" db="EMBL/GenBank/DDBJ databases">
        <title>Genome-wide signatures of adaptation to extreme environments.</title>
        <authorList>
            <person name="Cho C.H."/>
            <person name="Yoon H.S."/>
        </authorList>
    </citation>
    <scope>NUCLEOTIDE SEQUENCE [LARGE SCALE GENOMIC DNA]</scope>
    <source>
        <strain evidence="4 5">108.79 E11</strain>
    </source>
</reference>